<feature type="region of interest" description="Disordered" evidence="1">
    <location>
        <begin position="151"/>
        <end position="182"/>
    </location>
</feature>
<dbReference type="AlphaFoldDB" id="A0AAP0PGE7"/>
<dbReference type="EMBL" id="JBBNAF010000005">
    <property type="protein sequence ID" value="KAK9143047.1"/>
    <property type="molecule type" value="Genomic_DNA"/>
</dbReference>
<evidence type="ECO:0000313" key="3">
    <source>
        <dbReference type="Proteomes" id="UP001420932"/>
    </source>
</evidence>
<dbReference type="Proteomes" id="UP001420932">
    <property type="component" value="Unassembled WGS sequence"/>
</dbReference>
<reference evidence="2 3" key="1">
    <citation type="submission" date="2024-01" db="EMBL/GenBank/DDBJ databases">
        <title>Genome assemblies of Stephania.</title>
        <authorList>
            <person name="Yang L."/>
        </authorList>
    </citation>
    <scope>NUCLEOTIDE SEQUENCE [LARGE SCALE GENOMIC DNA]</scope>
    <source>
        <strain evidence="2">YNDBR</strain>
        <tissue evidence="2">Leaf</tissue>
    </source>
</reference>
<accession>A0AAP0PGE7</accession>
<protein>
    <submittedName>
        <fullName evidence="2">Uncharacterized protein</fullName>
    </submittedName>
</protein>
<evidence type="ECO:0000313" key="2">
    <source>
        <dbReference type="EMBL" id="KAK9143047.1"/>
    </source>
</evidence>
<gene>
    <name evidence="2" type="ORF">Syun_012447</name>
</gene>
<sequence>MSDTYSLTDDQLDAQHDSSSDQYEEVKPIDEGVESIDKDIVDNVNVDNGDNFEDIIGDSSGDCSWHGYHVAAPSPEAAQGCRRVVGSSPAGMNQGFSGLPLKGWPLTPIQGIDQLLPSLGAQVQIPILQGSNQFQIMTPQQQVLVAQAQGNLGTSPTYGDTNPQRFTSGLPRSNLNVNDGQP</sequence>
<comment type="caution">
    <text evidence="2">The sequence shown here is derived from an EMBL/GenBank/DDBJ whole genome shotgun (WGS) entry which is preliminary data.</text>
</comment>
<name>A0AAP0PGE7_9MAGN</name>
<evidence type="ECO:0000256" key="1">
    <source>
        <dbReference type="SAM" id="MobiDB-lite"/>
    </source>
</evidence>
<feature type="region of interest" description="Disordered" evidence="1">
    <location>
        <begin position="1"/>
        <end position="32"/>
    </location>
</feature>
<keyword evidence="3" id="KW-1185">Reference proteome</keyword>
<proteinExistence type="predicted"/>
<organism evidence="2 3">
    <name type="scientific">Stephania yunnanensis</name>
    <dbReference type="NCBI Taxonomy" id="152371"/>
    <lineage>
        <taxon>Eukaryota</taxon>
        <taxon>Viridiplantae</taxon>
        <taxon>Streptophyta</taxon>
        <taxon>Embryophyta</taxon>
        <taxon>Tracheophyta</taxon>
        <taxon>Spermatophyta</taxon>
        <taxon>Magnoliopsida</taxon>
        <taxon>Ranunculales</taxon>
        <taxon>Menispermaceae</taxon>
        <taxon>Menispermoideae</taxon>
        <taxon>Cissampelideae</taxon>
        <taxon>Stephania</taxon>
    </lineage>
</organism>
<feature type="compositionally biased region" description="Basic and acidic residues" evidence="1">
    <location>
        <begin position="13"/>
        <end position="32"/>
    </location>
</feature>